<dbReference type="STRING" id="696762.PFRI_26580"/>
<gene>
    <name evidence="1" type="ORF">PFRI_26580</name>
</gene>
<comment type="caution">
    <text evidence="1">The sequence shown here is derived from an EMBL/GenBank/DDBJ whole genome shotgun (WGS) entry which is preliminary data.</text>
</comment>
<reference evidence="1 2" key="1">
    <citation type="submission" date="2016-10" db="EMBL/GenBank/DDBJ databases">
        <title>Genome sequence of Planktotalea frisia SH6-1.</title>
        <authorList>
            <person name="Poehlein A."/>
            <person name="Bakenhus I."/>
            <person name="Voget S."/>
            <person name="Brinkhoff T."/>
            <person name="Simon M."/>
        </authorList>
    </citation>
    <scope>NUCLEOTIDE SEQUENCE [LARGE SCALE GENOMIC DNA]</scope>
    <source>
        <strain evidence="1 2">SH6-1</strain>
    </source>
</reference>
<dbReference type="OrthoDB" id="9800971at2"/>
<accession>A0A1L9NV08</accession>
<sequence length="90" mass="10089">MSLLSRLFGSKKSESPVDTSVEYQGFRITPAPMKESQGFRLCAVIEKEVDGELKSHRLIRADTIADVEQCRDASIGKAKQMIDQLGERLF</sequence>
<dbReference type="EMBL" id="MLCB01000155">
    <property type="protein sequence ID" value="OJI93140.1"/>
    <property type="molecule type" value="Genomic_DNA"/>
</dbReference>
<dbReference type="AlphaFoldDB" id="A0A1L9NV08"/>
<name>A0A1L9NV08_9RHOB</name>
<keyword evidence="2" id="KW-1185">Reference proteome</keyword>
<dbReference type="Proteomes" id="UP000184514">
    <property type="component" value="Unassembled WGS sequence"/>
</dbReference>
<dbReference type="Pfam" id="PF10115">
    <property type="entry name" value="HlyU"/>
    <property type="match status" value="1"/>
</dbReference>
<proteinExistence type="predicted"/>
<protein>
    <submittedName>
        <fullName evidence="1">Transcriptional activator HlyU</fullName>
    </submittedName>
</protein>
<dbReference type="RefSeq" id="WP_072631193.1">
    <property type="nucleotide sequence ID" value="NZ_MLCB01000155.1"/>
</dbReference>
<evidence type="ECO:0000313" key="2">
    <source>
        <dbReference type="Proteomes" id="UP000184514"/>
    </source>
</evidence>
<organism evidence="1 2">
    <name type="scientific">Planktotalea frisia</name>
    <dbReference type="NCBI Taxonomy" id="696762"/>
    <lineage>
        <taxon>Bacteria</taxon>
        <taxon>Pseudomonadati</taxon>
        <taxon>Pseudomonadota</taxon>
        <taxon>Alphaproteobacteria</taxon>
        <taxon>Rhodobacterales</taxon>
        <taxon>Paracoccaceae</taxon>
        <taxon>Planktotalea</taxon>
    </lineage>
</organism>
<dbReference type="InterPro" id="IPR018772">
    <property type="entry name" value="Transcription_activator_HlyU"/>
</dbReference>
<evidence type="ECO:0000313" key="1">
    <source>
        <dbReference type="EMBL" id="OJI93140.1"/>
    </source>
</evidence>